<keyword evidence="1" id="KW-0812">Transmembrane</keyword>
<gene>
    <name evidence="2" type="ORF">SAMN05878503_11347</name>
</gene>
<dbReference type="RefSeq" id="WP_097031147.1">
    <property type="nucleotide sequence ID" value="NZ_OAOQ01000013.1"/>
</dbReference>
<accession>A0A285D0T7</accession>
<keyword evidence="1" id="KW-0472">Membrane</keyword>
<evidence type="ECO:0000256" key="1">
    <source>
        <dbReference type="SAM" id="Phobius"/>
    </source>
</evidence>
<feature type="transmembrane region" description="Helical" evidence="1">
    <location>
        <begin position="110"/>
        <end position="132"/>
    </location>
</feature>
<dbReference type="AlphaFoldDB" id="A0A285D0T7"/>
<proteinExistence type="predicted"/>
<dbReference type="InterPro" id="IPR018687">
    <property type="entry name" value="DUF2177_membr"/>
</dbReference>
<feature type="transmembrane region" description="Helical" evidence="1">
    <location>
        <begin position="71"/>
        <end position="90"/>
    </location>
</feature>
<dbReference type="Pfam" id="PF09945">
    <property type="entry name" value="DUF2177"/>
    <property type="match status" value="1"/>
</dbReference>
<keyword evidence="3" id="KW-1185">Reference proteome</keyword>
<name>A0A285D0T7_9RHOB</name>
<dbReference type="OrthoDB" id="166547at2"/>
<keyword evidence="1" id="KW-1133">Transmembrane helix</keyword>
<evidence type="ECO:0000313" key="2">
    <source>
        <dbReference type="EMBL" id="SNX72793.1"/>
    </source>
</evidence>
<organism evidence="2 3">
    <name type="scientific">Cereibacter ovatus</name>
    <dbReference type="NCBI Taxonomy" id="439529"/>
    <lineage>
        <taxon>Bacteria</taxon>
        <taxon>Pseudomonadati</taxon>
        <taxon>Pseudomonadota</taxon>
        <taxon>Alphaproteobacteria</taxon>
        <taxon>Rhodobacterales</taxon>
        <taxon>Paracoccaceae</taxon>
        <taxon>Cereibacter</taxon>
    </lineage>
</organism>
<dbReference type="EMBL" id="OAOQ01000013">
    <property type="protein sequence ID" value="SNX72793.1"/>
    <property type="molecule type" value="Genomic_DNA"/>
</dbReference>
<reference evidence="3" key="1">
    <citation type="submission" date="2017-08" db="EMBL/GenBank/DDBJ databases">
        <authorList>
            <person name="Varghese N."/>
            <person name="Submissions S."/>
        </authorList>
    </citation>
    <scope>NUCLEOTIDE SEQUENCE [LARGE SCALE GENOMIC DNA]</scope>
    <source>
        <strain evidence="3">JA234</strain>
    </source>
</reference>
<dbReference type="Proteomes" id="UP000219467">
    <property type="component" value="Unassembled WGS sequence"/>
</dbReference>
<sequence length="134" mass="14464">MTLLVLYVVTALVFLGLDALMLSRVMKPLFDAHIGHLMLESPRLLPAGLFYLGYVAGLIWLVSWPALREGMLMPALVGGAVLGAVAYGTYEFTSYAIMRDWHPAMVAMDVTWGAVLTGVSAWVGVAVTRLVAPV</sequence>
<feature type="transmembrane region" description="Helical" evidence="1">
    <location>
        <begin position="43"/>
        <end position="64"/>
    </location>
</feature>
<protein>
    <submittedName>
        <fullName evidence="2">Uncharacterized membrane protein</fullName>
    </submittedName>
</protein>
<evidence type="ECO:0000313" key="3">
    <source>
        <dbReference type="Proteomes" id="UP000219467"/>
    </source>
</evidence>